<gene>
    <name evidence="2" type="primary">PPUP8929</name>
</gene>
<feature type="region of interest" description="Disordered" evidence="1">
    <location>
        <begin position="1"/>
        <end position="68"/>
    </location>
</feature>
<name>A0A0S7ETA5_9TELE</name>
<evidence type="ECO:0000313" key="2">
    <source>
        <dbReference type="EMBL" id="JAO05433.1"/>
    </source>
</evidence>
<protein>
    <submittedName>
        <fullName evidence="2">PPUP8929</fullName>
    </submittedName>
</protein>
<sequence>HMNTDEDRLTHKRRQGPDEEHSTQEGLNAQRVIKETRNTWGQSRGKTGQRGNSGRQKTQTNTQRNTGHDRKLVCGARLDVQNSTVLGLSEAFFRSGSVTRQRLAQVAGLDFSNVQEFGSLLGVRLARPMRRFLERVKERMTGGSCSYMIQKSTCLTRMTCSRSFPGSRF</sequence>
<accession>A0A0S7ETA5</accession>
<evidence type="ECO:0000256" key="1">
    <source>
        <dbReference type="SAM" id="MobiDB-lite"/>
    </source>
</evidence>
<organism evidence="2">
    <name type="scientific">Poeciliopsis prolifica</name>
    <name type="common">blackstripe livebearer</name>
    <dbReference type="NCBI Taxonomy" id="188132"/>
    <lineage>
        <taxon>Eukaryota</taxon>
        <taxon>Metazoa</taxon>
        <taxon>Chordata</taxon>
        <taxon>Craniata</taxon>
        <taxon>Vertebrata</taxon>
        <taxon>Euteleostomi</taxon>
        <taxon>Actinopterygii</taxon>
        <taxon>Neopterygii</taxon>
        <taxon>Teleostei</taxon>
        <taxon>Neoteleostei</taxon>
        <taxon>Acanthomorphata</taxon>
        <taxon>Ovalentaria</taxon>
        <taxon>Atherinomorphae</taxon>
        <taxon>Cyprinodontiformes</taxon>
        <taxon>Poeciliidae</taxon>
        <taxon>Poeciliinae</taxon>
        <taxon>Poeciliopsis</taxon>
    </lineage>
</organism>
<dbReference type="AlphaFoldDB" id="A0A0S7ETA5"/>
<proteinExistence type="predicted"/>
<dbReference type="EMBL" id="GBYX01476244">
    <property type="protein sequence ID" value="JAO05433.1"/>
    <property type="molecule type" value="Transcribed_RNA"/>
</dbReference>
<feature type="compositionally biased region" description="Basic and acidic residues" evidence="1">
    <location>
        <begin position="1"/>
        <end position="23"/>
    </location>
</feature>
<reference evidence="2" key="1">
    <citation type="submission" date="2014-12" db="EMBL/GenBank/DDBJ databases">
        <title>Parallel Evolution in Life History Adaptation Evident in the Tissue-Specific Poeciliopsis prolifica transcriptome.</title>
        <authorList>
            <person name="Jue N.K."/>
            <person name="Foley R.J."/>
            <person name="Obergfell C."/>
            <person name="Reznick D.N."/>
            <person name="O'Neill R.J."/>
            <person name="O'Neill M.J."/>
        </authorList>
    </citation>
    <scope>NUCLEOTIDE SEQUENCE</scope>
</reference>
<feature type="compositionally biased region" description="Low complexity" evidence="1">
    <location>
        <begin position="55"/>
        <end position="65"/>
    </location>
</feature>
<feature type="compositionally biased region" description="Polar residues" evidence="1">
    <location>
        <begin position="38"/>
        <end position="54"/>
    </location>
</feature>
<feature type="non-terminal residue" evidence="2">
    <location>
        <position position="1"/>
    </location>
</feature>